<dbReference type="EMBL" id="JAGIZB010000019">
    <property type="protein sequence ID" value="MBP0446649.1"/>
    <property type="molecule type" value="Genomic_DNA"/>
</dbReference>
<proteinExistence type="predicted"/>
<accession>A0ABS4AKB9</accession>
<name>A0ABS4AKB9_9PROT</name>
<protein>
    <submittedName>
        <fullName evidence="1">Uncharacterized protein</fullName>
    </submittedName>
</protein>
<reference evidence="1 2" key="1">
    <citation type="submission" date="2021-03" db="EMBL/GenBank/DDBJ databases">
        <authorList>
            <person name="So Y."/>
        </authorList>
    </citation>
    <scope>NUCLEOTIDE SEQUENCE [LARGE SCALE GENOMIC DNA]</scope>
    <source>
        <strain evidence="1 2">SSH11</strain>
    </source>
</reference>
<dbReference type="Proteomes" id="UP000681594">
    <property type="component" value="Unassembled WGS sequence"/>
</dbReference>
<organism evidence="1 2">
    <name type="scientific">Pararoseomonas baculiformis</name>
    <dbReference type="NCBI Taxonomy" id="2820812"/>
    <lineage>
        <taxon>Bacteria</taxon>
        <taxon>Pseudomonadati</taxon>
        <taxon>Pseudomonadota</taxon>
        <taxon>Alphaproteobacteria</taxon>
        <taxon>Acetobacterales</taxon>
        <taxon>Acetobacteraceae</taxon>
        <taxon>Pararoseomonas</taxon>
    </lineage>
</organism>
<evidence type="ECO:0000313" key="1">
    <source>
        <dbReference type="EMBL" id="MBP0446649.1"/>
    </source>
</evidence>
<gene>
    <name evidence="1" type="ORF">J8J14_17885</name>
</gene>
<evidence type="ECO:0000313" key="2">
    <source>
        <dbReference type="Proteomes" id="UP000681594"/>
    </source>
</evidence>
<dbReference type="RefSeq" id="WP_209380914.1">
    <property type="nucleotide sequence ID" value="NZ_JAGIZB010000019.1"/>
</dbReference>
<keyword evidence="2" id="KW-1185">Reference proteome</keyword>
<comment type="caution">
    <text evidence="1">The sequence shown here is derived from an EMBL/GenBank/DDBJ whole genome shotgun (WGS) entry which is preliminary data.</text>
</comment>
<sequence length="146" mass="15317">MAQLAPVVTLAATGASIYSQVTEAQRQKRNAAIQQQNTLLRQEAQEQILGAQSAQARAERQRALERGIAAARTRLAAGGVNPEDGSGAAFSAGLRSAARQAQEADDATYSARLTANRRSLLDQDGSARNWVSAGRSLGGAVKSLLD</sequence>